<protein>
    <submittedName>
        <fullName evidence="1">Uncharacterized protein</fullName>
    </submittedName>
</protein>
<dbReference type="AlphaFoldDB" id="A0A6M8MCQ0"/>
<organism evidence="1 2">
    <name type="scientific">Pseudomonas graminis</name>
    <dbReference type="NCBI Taxonomy" id="158627"/>
    <lineage>
        <taxon>Bacteria</taxon>
        <taxon>Pseudomonadati</taxon>
        <taxon>Pseudomonadota</taxon>
        <taxon>Gammaproteobacteria</taxon>
        <taxon>Pseudomonadales</taxon>
        <taxon>Pseudomonadaceae</taxon>
        <taxon>Pseudomonas</taxon>
    </lineage>
</organism>
<dbReference type="KEGG" id="pgg:FX982_03826"/>
<dbReference type="Proteomes" id="UP000501989">
    <property type="component" value="Chromosome"/>
</dbReference>
<gene>
    <name evidence="1" type="ORF">FX982_03826</name>
</gene>
<accession>A0A6M8MCQ0</accession>
<name>A0A6M8MCQ0_9PSED</name>
<evidence type="ECO:0000313" key="2">
    <source>
        <dbReference type="Proteomes" id="UP000501989"/>
    </source>
</evidence>
<dbReference type="RefSeq" id="WP_172612064.1">
    <property type="nucleotide sequence ID" value="NZ_CP053746.1"/>
</dbReference>
<sequence>MRIKLSPQLREDTLVIIKTGSVLNINGEDFDFTPMGDGDTLPRSAISSQWFVRDVEKEGGELILTLLFPNPWNYSQEQAFPVDLVNVPDGPVRLPQPLPTLPEDEVHAE</sequence>
<reference evidence="2" key="1">
    <citation type="submission" date="2019-12" db="EMBL/GenBank/DDBJ databases">
        <title>Endophytic bacteria associated with Panax ginseng seedlings.</title>
        <authorList>
            <person name="Park J.M."/>
            <person name="Shin R."/>
            <person name="Jo S.H."/>
        </authorList>
    </citation>
    <scope>NUCLEOTIDE SEQUENCE [LARGE SCALE GENOMIC DNA]</scope>
    <source>
        <strain evidence="2">PgKB30</strain>
    </source>
</reference>
<dbReference type="EMBL" id="CP053746">
    <property type="protein sequence ID" value="QKF52834.1"/>
    <property type="molecule type" value="Genomic_DNA"/>
</dbReference>
<keyword evidence="2" id="KW-1185">Reference proteome</keyword>
<evidence type="ECO:0000313" key="1">
    <source>
        <dbReference type="EMBL" id="QKF52834.1"/>
    </source>
</evidence>
<proteinExistence type="predicted"/>